<keyword evidence="2" id="KW-1185">Reference proteome</keyword>
<dbReference type="Pfam" id="PF06676">
    <property type="entry name" value="DUF1178"/>
    <property type="match status" value="1"/>
</dbReference>
<evidence type="ECO:0008006" key="3">
    <source>
        <dbReference type="Google" id="ProtNLM"/>
    </source>
</evidence>
<dbReference type="InterPro" id="IPR009562">
    <property type="entry name" value="DUF1178"/>
</dbReference>
<organism evidence="1 2">
    <name type="scientific">Sphingomonas jinjuensis</name>
    <dbReference type="NCBI Taxonomy" id="535907"/>
    <lineage>
        <taxon>Bacteria</taxon>
        <taxon>Pseudomonadati</taxon>
        <taxon>Pseudomonadota</taxon>
        <taxon>Alphaproteobacteria</taxon>
        <taxon>Sphingomonadales</taxon>
        <taxon>Sphingomonadaceae</taxon>
        <taxon>Sphingomonas</taxon>
    </lineage>
</organism>
<reference evidence="1 2" key="1">
    <citation type="submission" date="2020-08" db="EMBL/GenBank/DDBJ databases">
        <title>Genomic Encyclopedia of Type Strains, Phase IV (KMG-IV): sequencing the most valuable type-strain genomes for metagenomic binning, comparative biology and taxonomic classification.</title>
        <authorList>
            <person name="Goeker M."/>
        </authorList>
    </citation>
    <scope>NUCLEOTIDE SEQUENCE [LARGE SCALE GENOMIC DNA]</scope>
    <source>
        <strain evidence="1 2">YC6723</strain>
    </source>
</reference>
<accession>A0A840FJQ5</accession>
<dbReference type="PIRSF" id="PIRSF032131">
    <property type="entry name" value="UCP032131"/>
    <property type="match status" value="1"/>
</dbReference>
<proteinExistence type="predicted"/>
<evidence type="ECO:0000313" key="2">
    <source>
        <dbReference type="Proteomes" id="UP000529795"/>
    </source>
</evidence>
<dbReference type="Proteomes" id="UP000529795">
    <property type="component" value="Unassembled WGS sequence"/>
</dbReference>
<name>A0A840FJQ5_9SPHN</name>
<gene>
    <name evidence="1" type="ORF">GGQ80_001447</name>
</gene>
<comment type="caution">
    <text evidence="1">The sequence shown here is derived from an EMBL/GenBank/DDBJ whole genome shotgun (WGS) entry which is preliminary data.</text>
</comment>
<dbReference type="AlphaFoldDB" id="A0A840FJQ5"/>
<sequence length="140" mass="14611">MIVYDLRCGGGHVFEAWFASSVAYDDQRDAGQLACPLCGDESIGKAAMAPAIPAKSNRAPPPATVKAALKALACEQAKALEGSEWVGGRFADRARAMHQGDEPNARIHGQASLAEAKALIDEGVPVAPLPLPIIPPEQAN</sequence>
<dbReference type="RefSeq" id="WP_183983210.1">
    <property type="nucleotide sequence ID" value="NZ_JACIEV010000003.1"/>
</dbReference>
<evidence type="ECO:0000313" key="1">
    <source>
        <dbReference type="EMBL" id="MBB4153545.1"/>
    </source>
</evidence>
<dbReference type="EMBL" id="JACIEV010000003">
    <property type="protein sequence ID" value="MBB4153545.1"/>
    <property type="molecule type" value="Genomic_DNA"/>
</dbReference>
<protein>
    <recommendedName>
        <fullName evidence="3">DUF1178 family protein</fullName>
    </recommendedName>
</protein>